<organism evidence="1 2">
    <name type="scientific">Durusdinium trenchii</name>
    <dbReference type="NCBI Taxonomy" id="1381693"/>
    <lineage>
        <taxon>Eukaryota</taxon>
        <taxon>Sar</taxon>
        <taxon>Alveolata</taxon>
        <taxon>Dinophyceae</taxon>
        <taxon>Suessiales</taxon>
        <taxon>Symbiodiniaceae</taxon>
        <taxon>Durusdinium</taxon>
    </lineage>
</organism>
<reference evidence="1 2" key="1">
    <citation type="submission" date="2024-02" db="EMBL/GenBank/DDBJ databases">
        <authorList>
            <person name="Chen Y."/>
            <person name="Shah S."/>
            <person name="Dougan E. K."/>
            <person name="Thang M."/>
            <person name="Chan C."/>
        </authorList>
    </citation>
    <scope>NUCLEOTIDE SEQUENCE [LARGE SCALE GENOMIC DNA]</scope>
</reference>
<keyword evidence="2" id="KW-1185">Reference proteome</keyword>
<proteinExistence type="predicted"/>
<evidence type="ECO:0000313" key="1">
    <source>
        <dbReference type="EMBL" id="CAK9096635.1"/>
    </source>
</evidence>
<protein>
    <submittedName>
        <fullName evidence="1">Uncharacterized protein</fullName>
    </submittedName>
</protein>
<feature type="non-terminal residue" evidence="1">
    <location>
        <position position="1"/>
    </location>
</feature>
<accession>A0ABP0R911</accession>
<sequence>VKAGTKLTAFKKMIPKQVVNAGVLTNVEIDQLKIRYGDTEWKKSYSGATLRDLQTANRAELDGMLKHGRKPSGKSDKKSVKKVDSPEVFGFHSQLSFFSDFVGMGGKRKSLGDKSTSISKQSSIEDFAVKSVLYESQEAVKILNKWMQ</sequence>
<dbReference type="Proteomes" id="UP001642464">
    <property type="component" value="Unassembled WGS sequence"/>
</dbReference>
<feature type="non-terminal residue" evidence="1">
    <location>
        <position position="148"/>
    </location>
</feature>
<name>A0ABP0R911_9DINO</name>
<gene>
    <name evidence="1" type="ORF">SCF082_LOCUS45361</name>
</gene>
<dbReference type="EMBL" id="CAXAMM010040985">
    <property type="protein sequence ID" value="CAK9096635.1"/>
    <property type="molecule type" value="Genomic_DNA"/>
</dbReference>
<evidence type="ECO:0000313" key="2">
    <source>
        <dbReference type="Proteomes" id="UP001642464"/>
    </source>
</evidence>
<comment type="caution">
    <text evidence="1">The sequence shown here is derived from an EMBL/GenBank/DDBJ whole genome shotgun (WGS) entry which is preliminary data.</text>
</comment>